<sequence length="111" mass="12588">MIALELVPLALILLFVALVGIVGNTIMVVTFFRFKSMRSQCHYLIMMTCLADCFHNYGQFIFVIHIFGDFQSPQILCSILNVPSLFGVISASCFMLLLGIDRFFACKWPVR</sequence>
<keyword evidence="2 5" id="KW-0812">Transmembrane</keyword>
<protein>
    <submittedName>
        <fullName evidence="7">Protein CBG27176</fullName>
    </submittedName>
</protein>
<dbReference type="GO" id="GO:0016020">
    <property type="term" value="C:membrane"/>
    <property type="evidence" value="ECO:0007669"/>
    <property type="project" value="UniProtKB-SubCell"/>
</dbReference>
<dbReference type="KEGG" id="cbr:CBG_27176"/>
<evidence type="ECO:0000259" key="6">
    <source>
        <dbReference type="PROSITE" id="PS50262"/>
    </source>
</evidence>
<dbReference type="AlphaFoldDB" id="B6IL86"/>
<dbReference type="GO" id="GO:0004930">
    <property type="term" value="F:G protein-coupled receptor activity"/>
    <property type="evidence" value="ECO:0007669"/>
    <property type="project" value="InterPro"/>
</dbReference>
<keyword evidence="8" id="KW-1185">Reference proteome</keyword>
<dbReference type="GeneID" id="68918633"/>
<keyword evidence="3 5" id="KW-1133">Transmembrane helix</keyword>
<evidence type="ECO:0000256" key="3">
    <source>
        <dbReference type="ARBA" id="ARBA00022989"/>
    </source>
</evidence>
<dbReference type="PRINTS" id="PR00237">
    <property type="entry name" value="GPCRRHODOPSN"/>
</dbReference>
<dbReference type="EMBL" id="HE601047">
    <property type="protein sequence ID" value="CAS00639.1"/>
    <property type="molecule type" value="Genomic_DNA"/>
</dbReference>
<dbReference type="PANTHER" id="PTHR23360">
    <property type="entry name" value="G-PROTEIN COUPLED RECEPTORS FAMILY 1 PROFILE DOMAIN-CONTAINING PROTEIN-RELATED"/>
    <property type="match status" value="1"/>
</dbReference>
<dbReference type="Pfam" id="PF10320">
    <property type="entry name" value="7TM_GPCR_Srsx"/>
    <property type="match status" value="1"/>
</dbReference>
<evidence type="ECO:0000313" key="7">
    <source>
        <dbReference type="EMBL" id="CAS00639.1"/>
    </source>
</evidence>
<evidence type="ECO:0000256" key="1">
    <source>
        <dbReference type="ARBA" id="ARBA00004370"/>
    </source>
</evidence>
<dbReference type="HOGENOM" id="CLU_2160642_0_0_1"/>
<dbReference type="InParanoid" id="B6IL86"/>
<dbReference type="PROSITE" id="PS50262">
    <property type="entry name" value="G_PROTEIN_RECEP_F1_2"/>
    <property type="match status" value="1"/>
</dbReference>
<dbReference type="InterPro" id="IPR017452">
    <property type="entry name" value="GPCR_Rhodpsn_7TM"/>
</dbReference>
<dbReference type="eggNOG" id="ENOG502RT85">
    <property type="taxonomic scope" value="Eukaryota"/>
</dbReference>
<feature type="transmembrane region" description="Helical" evidence="5">
    <location>
        <begin position="79"/>
        <end position="100"/>
    </location>
</feature>
<reference evidence="7 8" key="2">
    <citation type="journal article" date="2011" name="PLoS Genet.">
        <title>Caenorhabditis briggsae recombinant inbred line genotypes reveal inter-strain incompatibility and the evolution of recombination.</title>
        <authorList>
            <person name="Ross J.A."/>
            <person name="Koboldt D.C."/>
            <person name="Staisch J.E."/>
            <person name="Chamberlin H.M."/>
            <person name="Gupta B.P."/>
            <person name="Miller R.D."/>
            <person name="Baird S.E."/>
            <person name="Haag E.S."/>
        </authorList>
    </citation>
    <scope>NUCLEOTIDE SEQUENCE [LARGE SCALE GENOMIC DNA]</scope>
    <source>
        <strain evidence="7 8">AF16</strain>
    </source>
</reference>
<dbReference type="InterPro" id="IPR000276">
    <property type="entry name" value="GPCR_Rhodpsn"/>
</dbReference>
<evidence type="ECO:0000256" key="4">
    <source>
        <dbReference type="ARBA" id="ARBA00023136"/>
    </source>
</evidence>
<dbReference type="InterPro" id="IPR019424">
    <property type="entry name" value="7TM_GPCR_Srsx"/>
</dbReference>
<keyword evidence="4 5" id="KW-0472">Membrane</keyword>
<evidence type="ECO:0000256" key="2">
    <source>
        <dbReference type="ARBA" id="ARBA00022692"/>
    </source>
</evidence>
<proteinExistence type="predicted"/>
<dbReference type="WormBase" id="CBG27176">
    <property type="protein sequence ID" value="CBP47725"/>
    <property type="gene ID" value="WBGene00088590"/>
</dbReference>
<evidence type="ECO:0000313" key="8">
    <source>
        <dbReference type="Proteomes" id="UP000008549"/>
    </source>
</evidence>
<dbReference type="PANTHER" id="PTHR23360:SF5">
    <property type="entry name" value="G-PROTEIN COUPLED RECEPTORS FAMILY 1 PROFILE DOMAIN-CONTAINING PROTEIN"/>
    <property type="match status" value="1"/>
</dbReference>
<feature type="domain" description="G-protein coupled receptors family 1 profile" evidence="6">
    <location>
        <begin position="23"/>
        <end position="111"/>
    </location>
</feature>
<name>B6IL86_CAEBR</name>
<feature type="transmembrane region" description="Helical" evidence="5">
    <location>
        <begin position="6"/>
        <end position="32"/>
    </location>
</feature>
<gene>
    <name evidence="7 9" type="ORF">CBG27176</name>
    <name evidence="7" type="ORF">CBG_27176</name>
</gene>
<organism evidence="7 8">
    <name type="scientific">Caenorhabditis briggsae</name>
    <dbReference type="NCBI Taxonomy" id="6238"/>
    <lineage>
        <taxon>Eukaryota</taxon>
        <taxon>Metazoa</taxon>
        <taxon>Ecdysozoa</taxon>
        <taxon>Nematoda</taxon>
        <taxon>Chromadorea</taxon>
        <taxon>Rhabditida</taxon>
        <taxon>Rhabditina</taxon>
        <taxon>Rhabditomorpha</taxon>
        <taxon>Rhabditoidea</taxon>
        <taxon>Rhabditidae</taxon>
        <taxon>Peloderinae</taxon>
        <taxon>Caenorhabditis</taxon>
    </lineage>
</organism>
<comment type="subcellular location">
    <subcellularLocation>
        <location evidence="1">Membrane</location>
    </subcellularLocation>
</comment>
<dbReference type="RefSeq" id="XP_045100198.1">
    <property type="nucleotide sequence ID" value="XM_045237943.1"/>
</dbReference>
<reference evidence="7 8" key="1">
    <citation type="journal article" date="2003" name="PLoS Biol.">
        <title>The genome sequence of Caenorhabditis briggsae: a platform for comparative genomics.</title>
        <authorList>
            <person name="Stein L.D."/>
            <person name="Bao Z."/>
            <person name="Blasiar D."/>
            <person name="Blumenthal T."/>
            <person name="Brent M.R."/>
            <person name="Chen N."/>
            <person name="Chinwalla A."/>
            <person name="Clarke L."/>
            <person name="Clee C."/>
            <person name="Coghlan A."/>
            <person name="Coulson A."/>
            <person name="D'Eustachio P."/>
            <person name="Fitch D.H."/>
            <person name="Fulton L.A."/>
            <person name="Fulton R.E."/>
            <person name="Griffiths-Jones S."/>
            <person name="Harris T.W."/>
            <person name="Hillier L.W."/>
            <person name="Kamath R."/>
            <person name="Kuwabara P.E."/>
            <person name="Mardis E.R."/>
            <person name="Marra M.A."/>
            <person name="Miner T.L."/>
            <person name="Minx P."/>
            <person name="Mullikin J.C."/>
            <person name="Plumb R.W."/>
            <person name="Rogers J."/>
            <person name="Schein J.E."/>
            <person name="Sohrmann M."/>
            <person name="Spieth J."/>
            <person name="Stajich J.E."/>
            <person name="Wei C."/>
            <person name="Willey D."/>
            <person name="Wilson R.K."/>
            <person name="Durbin R."/>
            <person name="Waterston R.H."/>
        </authorList>
    </citation>
    <scope>NUCLEOTIDE SEQUENCE [LARGE SCALE GENOMIC DNA]</scope>
    <source>
        <strain evidence="7 8">AF16</strain>
    </source>
</reference>
<dbReference type="InterPro" id="IPR047130">
    <property type="entry name" value="7TM_GPCR_Srsx_nematod"/>
</dbReference>
<dbReference type="Proteomes" id="UP000008549">
    <property type="component" value="Unassembled WGS sequence"/>
</dbReference>
<dbReference type="Gene3D" id="1.20.1070.10">
    <property type="entry name" value="Rhodopsin 7-helix transmembrane proteins"/>
    <property type="match status" value="1"/>
</dbReference>
<dbReference type="SUPFAM" id="SSF81321">
    <property type="entry name" value="Family A G protein-coupled receptor-like"/>
    <property type="match status" value="1"/>
</dbReference>
<evidence type="ECO:0000256" key="5">
    <source>
        <dbReference type="SAM" id="Phobius"/>
    </source>
</evidence>
<dbReference type="CTD" id="68918633"/>
<evidence type="ECO:0000313" key="9">
    <source>
        <dbReference type="WormBase" id="CBG27176"/>
    </source>
</evidence>
<accession>B6IL86</accession>
<dbReference type="OMA" id="IMIMATF"/>
<feature type="transmembrane region" description="Helical" evidence="5">
    <location>
        <begin position="44"/>
        <end position="67"/>
    </location>
</feature>